<dbReference type="InterPro" id="IPR007526">
    <property type="entry name" value="SWIRM"/>
</dbReference>
<proteinExistence type="predicted"/>
<evidence type="ECO:0000313" key="3">
    <source>
        <dbReference type="Proteomes" id="UP000053815"/>
    </source>
</evidence>
<sequence>MSFQQHCQRPSHQLRIMQDSYTHLKANTKNQDDSLMSPPLTPTDAPLNDLWHYNATVEELPMPSIEATRKNRKQFIKNYARMVPSLRKNKRNTPGVFALNVYRDILLKQQQQRQQHQKQQEESKYKHCARLDNVVPHTKKRKMVAEDGIKRKRVSSVLPSGKDAALAFDAIDIDTIDILFYPEGWAPNNEALNHVPVKVNWKGAPLPINDQPYFDHLHQIESTMASVLRLSPVQYLRCKRTLILAARTLKIQQIPFTKSVAQKLCRVDVNKTSALWTAFGQLGWFDGPI</sequence>
<dbReference type="InterPro" id="IPR009057">
    <property type="entry name" value="Homeodomain-like_sf"/>
</dbReference>
<accession>A0A0C9MRL6</accession>
<dbReference type="OrthoDB" id="5598695at2759"/>
<dbReference type="Pfam" id="PF04433">
    <property type="entry name" value="SWIRM"/>
    <property type="match status" value="1"/>
</dbReference>
<dbReference type="InterPro" id="IPR036388">
    <property type="entry name" value="WH-like_DNA-bd_sf"/>
</dbReference>
<dbReference type="AlphaFoldDB" id="A0A0C9MRL6"/>
<evidence type="ECO:0000313" key="2">
    <source>
        <dbReference type="EMBL" id="GAN10094.1"/>
    </source>
</evidence>
<dbReference type="FunFam" id="1.10.10.10:FF:000087">
    <property type="entry name" value="Transcriptional adapter 2"/>
    <property type="match status" value="1"/>
</dbReference>
<protein>
    <recommendedName>
        <fullName evidence="1">SWIRM domain-containing protein</fullName>
    </recommendedName>
</protein>
<dbReference type="SUPFAM" id="SSF46689">
    <property type="entry name" value="Homeodomain-like"/>
    <property type="match status" value="1"/>
</dbReference>
<name>A0A0C9MRL6_9FUNG</name>
<dbReference type="Proteomes" id="UP000053815">
    <property type="component" value="Unassembled WGS sequence"/>
</dbReference>
<dbReference type="EMBL" id="DF836608">
    <property type="protein sequence ID" value="GAN10094.1"/>
    <property type="molecule type" value="Genomic_DNA"/>
</dbReference>
<dbReference type="STRING" id="91626.A0A0C9MRL6"/>
<evidence type="ECO:0000259" key="1">
    <source>
        <dbReference type="Pfam" id="PF04433"/>
    </source>
</evidence>
<keyword evidence="3" id="KW-1185">Reference proteome</keyword>
<reference evidence="2" key="1">
    <citation type="submission" date="2014-09" db="EMBL/GenBank/DDBJ databases">
        <title>Draft genome sequence of an oleaginous Mucoromycotina fungus Mucor ambiguus NBRC6742.</title>
        <authorList>
            <person name="Takeda I."/>
            <person name="Yamane N."/>
            <person name="Morita T."/>
            <person name="Tamano K."/>
            <person name="Machida M."/>
            <person name="Baker S."/>
            <person name="Koike H."/>
        </authorList>
    </citation>
    <scope>NUCLEOTIDE SEQUENCE</scope>
    <source>
        <strain evidence="2">NBRC 6742</strain>
    </source>
</reference>
<feature type="domain" description="SWIRM" evidence="1">
    <location>
        <begin position="214"/>
        <end position="285"/>
    </location>
</feature>
<gene>
    <name evidence="2" type="ORF">MAM1_0319d09630</name>
</gene>
<dbReference type="GO" id="GO:0010468">
    <property type="term" value="P:regulation of gene expression"/>
    <property type="evidence" value="ECO:0007669"/>
    <property type="project" value="UniProtKB-ARBA"/>
</dbReference>
<dbReference type="Gene3D" id="1.10.10.10">
    <property type="entry name" value="Winged helix-like DNA-binding domain superfamily/Winged helix DNA-binding domain"/>
    <property type="match status" value="1"/>
</dbReference>
<organism evidence="2">
    <name type="scientific">Mucor ambiguus</name>
    <dbReference type="NCBI Taxonomy" id="91626"/>
    <lineage>
        <taxon>Eukaryota</taxon>
        <taxon>Fungi</taxon>
        <taxon>Fungi incertae sedis</taxon>
        <taxon>Mucoromycota</taxon>
        <taxon>Mucoromycotina</taxon>
        <taxon>Mucoromycetes</taxon>
        <taxon>Mucorales</taxon>
        <taxon>Mucorineae</taxon>
        <taxon>Mucoraceae</taxon>
        <taxon>Mucor</taxon>
    </lineage>
</organism>